<dbReference type="Proteomes" id="UP000291920">
    <property type="component" value="Unassembled WGS sequence"/>
</dbReference>
<comment type="caution">
    <text evidence="1">The sequence shown here is derived from an EMBL/GenBank/DDBJ whole genome shotgun (WGS) entry which is preliminary data.</text>
</comment>
<proteinExistence type="predicted"/>
<protein>
    <submittedName>
        <fullName evidence="1">Uncharacterized protein</fullName>
    </submittedName>
</protein>
<evidence type="ECO:0000313" key="2">
    <source>
        <dbReference type="Proteomes" id="UP000291920"/>
    </source>
</evidence>
<dbReference type="AlphaFoldDB" id="A0A4Q5AMH4"/>
<organism evidence="1 2">
    <name type="scientific">Bifidobacterium pseudolongum subsp. globosum</name>
    <dbReference type="NCBI Taxonomy" id="1690"/>
    <lineage>
        <taxon>Bacteria</taxon>
        <taxon>Bacillati</taxon>
        <taxon>Actinomycetota</taxon>
        <taxon>Actinomycetes</taxon>
        <taxon>Bifidobacteriales</taxon>
        <taxon>Bifidobacteriaceae</taxon>
        <taxon>Bifidobacterium</taxon>
    </lineage>
</organism>
<reference evidence="1 2" key="1">
    <citation type="submission" date="2018-12" db="EMBL/GenBank/DDBJ databases">
        <title>Unveiling genomic diversity among members of the Bifidobacterium pseudolongum species, a widely distributed gut commensal of the animal kingdom.</title>
        <authorList>
            <person name="Lugli G.A."/>
            <person name="Duranti S."/>
            <person name="Albert K."/>
            <person name="Mancabelli L."/>
            <person name="Napoli S."/>
            <person name="Viappiani A."/>
            <person name="Anzalone R."/>
            <person name="Longhi G."/>
            <person name="Milani C."/>
            <person name="Turroni F."/>
            <person name="Alessandri G."/>
            <person name="Sela D.A."/>
            <person name="Van Sinderen D."/>
            <person name="Ventura M."/>
        </authorList>
    </citation>
    <scope>NUCLEOTIDE SEQUENCE [LARGE SCALE GENOMIC DNA]</scope>
    <source>
        <strain evidence="1 2">2017B</strain>
    </source>
</reference>
<accession>A0A4Q5AMH4</accession>
<name>A0A4Q5AMH4_9BIFI</name>
<dbReference type="EMBL" id="RYUT01000002">
    <property type="protein sequence ID" value="RYQ30932.1"/>
    <property type="molecule type" value="Genomic_DNA"/>
</dbReference>
<sequence>MRRRNRKPYDWKQQGELANIIDKMLRRAATRPGSLQHNLIQAGAELNVKVTRIP</sequence>
<dbReference type="RefSeq" id="WP_165361854.1">
    <property type="nucleotide sequence ID" value="NZ_RYUO01000002.1"/>
</dbReference>
<evidence type="ECO:0000313" key="1">
    <source>
        <dbReference type="EMBL" id="RYQ30932.1"/>
    </source>
</evidence>
<gene>
    <name evidence="1" type="ORF">PG2017B_0742</name>
</gene>